<evidence type="ECO:0000313" key="2">
    <source>
        <dbReference type="Proteomes" id="UP000528286"/>
    </source>
</evidence>
<gene>
    <name evidence="1" type="ORF">GGR23_002683</name>
</gene>
<dbReference type="GO" id="GO:0032259">
    <property type="term" value="P:methylation"/>
    <property type="evidence" value="ECO:0007669"/>
    <property type="project" value="UniProtKB-KW"/>
</dbReference>
<protein>
    <submittedName>
        <fullName evidence="1">Phage N-6-adenine-methyltransferase</fullName>
    </submittedName>
</protein>
<dbReference type="GO" id="GO:0009307">
    <property type="term" value="P:DNA restriction-modification system"/>
    <property type="evidence" value="ECO:0007669"/>
    <property type="project" value="InterPro"/>
</dbReference>
<dbReference type="AlphaFoldDB" id="A0A7W6J641"/>
<keyword evidence="1" id="KW-0489">Methyltransferase</keyword>
<reference evidence="1 2" key="1">
    <citation type="submission" date="2020-08" db="EMBL/GenBank/DDBJ databases">
        <title>Genomic Encyclopedia of Type Strains, Phase IV (KMG-IV): sequencing the most valuable type-strain genomes for metagenomic binning, comparative biology and taxonomic classification.</title>
        <authorList>
            <person name="Goeker M."/>
        </authorList>
    </citation>
    <scope>NUCLEOTIDE SEQUENCE [LARGE SCALE GENOMIC DNA]</scope>
    <source>
        <strain evidence="1 2">DSM 29853</strain>
    </source>
</reference>
<evidence type="ECO:0000313" key="1">
    <source>
        <dbReference type="EMBL" id="MBB4065476.1"/>
    </source>
</evidence>
<dbReference type="RefSeq" id="WP_183366778.1">
    <property type="nucleotide sequence ID" value="NZ_JACIEZ010000005.1"/>
</dbReference>
<dbReference type="Pfam" id="PF05869">
    <property type="entry name" value="Dam"/>
    <property type="match status" value="1"/>
</dbReference>
<keyword evidence="1" id="KW-0808">Transferase</keyword>
<proteinExistence type="predicted"/>
<sequence length="193" mass="21562">MSGFIHAANSNEPGPRVYQPKFSGDNEWYTPARYVEMAREVMGAIDTDPASNATAQRTVRAATYYTAETNGLDKDWHGKVWMNPPYSRDLMPRFASKLISEYRSGRVTEAIVLTNNATDTAWFASLFDSAGAFCFTRGRIRFESPTKRNGGTLQMGQVFTYFGDKPARFYSVFSEIGHCMYAAMPAQQLTVAA</sequence>
<dbReference type="EMBL" id="JACIEZ010000005">
    <property type="protein sequence ID" value="MBB4065476.1"/>
    <property type="molecule type" value="Genomic_DNA"/>
</dbReference>
<organism evidence="1 2">
    <name type="scientific">Gellertiella hungarica</name>
    <dbReference type="NCBI Taxonomy" id="1572859"/>
    <lineage>
        <taxon>Bacteria</taxon>
        <taxon>Pseudomonadati</taxon>
        <taxon>Pseudomonadota</taxon>
        <taxon>Alphaproteobacteria</taxon>
        <taxon>Hyphomicrobiales</taxon>
        <taxon>Rhizobiaceae</taxon>
        <taxon>Gellertiella</taxon>
    </lineage>
</organism>
<dbReference type="Proteomes" id="UP000528286">
    <property type="component" value="Unassembled WGS sequence"/>
</dbReference>
<dbReference type="GO" id="GO:0009007">
    <property type="term" value="F:site-specific DNA-methyltransferase (adenine-specific) activity"/>
    <property type="evidence" value="ECO:0007669"/>
    <property type="project" value="InterPro"/>
</dbReference>
<accession>A0A7W6J641</accession>
<dbReference type="GO" id="GO:0003677">
    <property type="term" value="F:DNA binding"/>
    <property type="evidence" value="ECO:0007669"/>
    <property type="project" value="InterPro"/>
</dbReference>
<dbReference type="InterPro" id="IPR008593">
    <property type="entry name" value="Dam_MeTrfase"/>
</dbReference>
<comment type="caution">
    <text evidence="1">The sequence shown here is derived from an EMBL/GenBank/DDBJ whole genome shotgun (WGS) entry which is preliminary data.</text>
</comment>
<name>A0A7W6J641_9HYPH</name>
<keyword evidence="2" id="KW-1185">Reference proteome</keyword>